<comment type="caution">
    <text evidence="1">The sequence shown here is derived from an EMBL/GenBank/DDBJ whole genome shotgun (WGS) entry which is preliminary data.</text>
</comment>
<gene>
    <name evidence="1" type="ORF">I4F81_011363</name>
</gene>
<proteinExistence type="predicted"/>
<accession>A0ACC3CGI4</accession>
<name>A0ACC3CGI4_PYRYE</name>
<reference evidence="1" key="1">
    <citation type="submission" date="2019-11" db="EMBL/GenBank/DDBJ databases">
        <title>Nori genome reveals adaptations in red seaweeds to the harsh intertidal environment.</title>
        <authorList>
            <person name="Wang D."/>
            <person name="Mao Y."/>
        </authorList>
    </citation>
    <scope>NUCLEOTIDE SEQUENCE</scope>
    <source>
        <tissue evidence="1">Gametophyte</tissue>
    </source>
</reference>
<organism evidence="1 2">
    <name type="scientific">Pyropia yezoensis</name>
    <name type="common">Susabi-nori</name>
    <name type="synonym">Porphyra yezoensis</name>
    <dbReference type="NCBI Taxonomy" id="2788"/>
    <lineage>
        <taxon>Eukaryota</taxon>
        <taxon>Rhodophyta</taxon>
        <taxon>Bangiophyceae</taxon>
        <taxon>Bangiales</taxon>
        <taxon>Bangiaceae</taxon>
        <taxon>Pyropia</taxon>
    </lineage>
</organism>
<dbReference type="Proteomes" id="UP000798662">
    <property type="component" value="Chromosome 3"/>
</dbReference>
<keyword evidence="2" id="KW-1185">Reference proteome</keyword>
<evidence type="ECO:0000313" key="1">
    <source>
        <dbReference type="EMBL" id="KAK1868881.1"/>
    </source>
</evidence>
<sequence>MAATPLSARSGRERAHAVDTPVNELAAADADGASTIRIPCDYASTNTVTVEAPCAGTCGLDRQYRVKQRVDMWTPGTPKTEEPLFYYIVEYLCTPTRALAEDARSGRAGRHALTCLDMFAPDFKKLCVHAPATAGCGWKTAPSLTWAAAAAIKAAVPKPPKQFIAQCRRSQPVHATI</sequence>
<dbReference type="EMBL" id="CM020620">
    <property type="protein sequence ID" value="KAK1868881.1"/>
    <property type="molecule type" value="Genomic_DNA"/>
</dbReference>
<evidence type="ECO:0000313" key="2">
    <source>
        <dbReference type="Proteomes" id="UP000798662"/>
    </source>
</evidence>
<protein>
    <submittedName>
        <fullName evidence="1">Uncharacterized protein</fullName>
    </submittedName>
</protein>